<dbReference type="SUPFAM" id="SSF57850">
    <property type="entry name" value="RING/U-box"/>
    <property type="match status" value="1"/>
</dbReference>
<keyword evidence="14" id="KW-1185">Reference proteome</keyword>
<reference evidence="13" key="1">
    <citation type="submission" date="2019-04" db="EMBL/GenBank/DDBJ databases">
        <title>Sequencing of skin fungus with MAO and IRED activity.</title>
        <authorList>
            <person name="Marsaioli A.J."/>
            <person name="Bonatto J.M.C."/>
            <person name="Reis Junior O."/>
        </authorList>
    </citation>
    <scope>NUCLEOTIDE SEQUENCE</scope>
    <source>
        <strain evidence="13">28M1</strain>
    </source>
</reference>
<dbReference type="GO" id="GO:0000209">
    <property type="term" value="P:protein polyubiquitination"/>
    <property type="evidence" value="ECO:0007669"/>
    <property type="project" value="TreeGrafter"/>
</dbReference>
<keyword evidence="8" id="KW-0833">Ubl conjugation pathway</keyword>
<evidence type="ECO:0000256" key="7">
    <source>
        <dbReference type="ARBA" id="ARBA00022679"/>
    </source>
</evidence>
<evidence type="ECO:0000313" key="13">
    <source>
        <dbReference type="EMBL" id="KAF3034234.1"/>
    </source>
</evidence>
<dbReference type="InterPro" id="IPR045132">
    <property type="entry name" value="UBE4"/>
</dbReference>
<dbReference type="GO" id="GO:0003755">
    <property type="term" value="F:peptidyl-prolyl cis-trans isomerase activity"/>
    <property type="evidence" value="ECO:0007669"/>
    <property type="project" value="UniProtKB-KW"/>
</dbReference>
<sequence>MADQEMIDPPPPAQEQDSAMSDADKVQLPNSSRPKRPADDNLAQIRAKRLAKLGGTSTPRPSSTGPEASGSPSASGASPPKPAAAPSPQSRTQSPANLGSQTDGKTETKSATRINIKPAATASTTAAAAAAAPPPPPRPQDNSIEGWEDRTISGIFRITLEEGRSQDAHGHRVYYASSLKQDLQDEGRPLRFSTDVLDSVVLEAASSHTHGNALEYLLACWKRVARQSKSIINKSDPKYEIVRELRRICFNYAIFAATMPDMFGEEAPLENALTDRLLLGPDDERGICFDFLQEACNRAEDDETAKEALVGAVEDLSRRLALASMNSDYKPYMLALRSLIRFPPLVTALAQSETFLPANIEAQNIETQTLLGPFFRLSPMQGDVAVNYFNGASGGDKALIANAQRALRMTLQTHQDELFDIANTFIKNKDSRDKMLNWFALTVNKNHKRRALQVDAKTVSTDGFMVNVTVILDRLCEPFMDATFSKIDRIDIDYLRRTPRVDIKDETKINADDKMSEEFYSTKAEGVSNFISEVFFLTVAAHHYGTEAANSKLSSLQKDVKWLKKELDKFETERHKYISNPVQLRIFDAHVKKIKDQIERGTCTSHAIMGVLSDETMQARSMQFMRYVIVWLLRLVSGTGFPKQDLHLPLPNEQSMAFRCLPEYFVEDIVGNFKFITRMMPNIITRTQCEEIVKICIVFLRSSDYIKNPYLKSGLVTILFHGVWEVRGHPKGVLGDTLFANAFAMKHLLHALMQFYNECESTGAHTQFYDKFNIRYEIFQVIKCIWPNEVYRNNLATEARVNLDFFVQFVNLLLNDVTFVLDESFTAFTQIHEISKELKADPNMEQTARQEKEEKLTAAQGKAKSYMQLTNETVAMLKLFTEALADSFTKKEVVVRLAHMLDYNLEALVGPKKSSLKVDNPEEYGWNPRQMLAELTDVYLNLQGKQSFVDAVATDGRSYRPDYWIEAHKIMAKFYLKNDQQLKEWEAMARNISAAKEAADMEEADLGEYPDEYTDPLMATLMEDPVTLPISKQIVDRSTIKSHLLSDPHDPFNRTPLKIEDVIPNDSLRDEILAWKADVLAKKRAERTAAAGGETMDTS</sequence>
<dbReference type="Proteomes" id="UP000758155">
    <property type="component" value="Unassembled WGS sequence"/>
</dbReference>
<evidence type="ECO:0000256" key="9">
    <source>
        <dbReference type="ARBA" id="ARBA00023110"/>
    </source>
</evidence>
<comment type="similarity">
    <text evidence="5">Belongs to the ubiquitin conjugation factor E4 family.</text>
</comment>
<feature type="compositionally biased region" description="Low complexity" evidence="11">
    <location>
        <begin position="118"/>
        <end position="131"/>
    </location>
</feature>
<feature type="compositionally biased region" description="Polar residues" evidence="11">
    <location>
        <begin position="89"/>
        <end position="103"/>
    </location>
</feature>
<evidence type="ECO:0000256" key="8">
    <source>
        <dbReference type="ARBA" id="ARBA00022786"/>
    </source>
</evidence>
<gene>
    <name evidence="13" type="ORF">E8E12_004230</name>
</gene>
<comment type="subcellular location">
    <subcellularLocation>
        <location evidence="3">Cytoplasm</location>
    </subcellularLocation>
    <subcellularLocation>
        <location evidence="2">Nucleus</location>
    </subcellularLocation>
</comment>
<dbReference type="Pfam" id="PF04564">
    <property type="entry name" value="U-box"/>
    <property type="match status" value="1"/>
</dbReference>
<keyword evidence="6" id="KW-0963">Cytoplasm</keyword>
<evidence type="ECO:0000256" key="2">
    <source>
        <dbReference type="ARBA" id="ARBA00004123"/>
    </source>
</evidence>
<dbReference type="InterPro" id="IPR003613">
    <property type="entry name" value="Ubox_domain"/>
</dbReference>
<dbReference type="Pfam" id="PF10408">
    <property type="entry name" value="Ufd2P_core"/>
    <property type="match status" value="1"/>
</dbReference>
<dbReference type="GO" id="GO:0000151">
    <property type="term" value="C:ubiquitin ligase complex"/>
    <property type="evidence" value="ECO:0007669"/>
    <property type="project" value="InterPro"/>
</dbReference>
<dbReference type="PROSITE" id="PS51698">
    <property type="entry name" value="U_BOX"/>
    <property type="match status" value="1"/>
</dbReference>
<dbReference type="GO" id="GO:0005634">
    <property type="term" value="C:nucleus"/>
    <property type="evidence" value="ECO:0007669"/>
    <property type="project" value="UniProtKB-SubCell"/>
</dbReference>
<evidence type="ECO:0000256" key="1">
    <source>
        <dbReference type="ARBA" id="ARBA00000900"/>
    </source>
</evidence>
<comment type="catalytic activity">
    <reaction evidence="1">
        <text>S-ubiquitinyl-[E2 ubiquitin-conjugating enzyme]-L-cysteine + [acceptor protein]-L-lysine = [E2 ubiquitin-conjugating enzyme]-L-cysteine + N(6)-ubiquitinyl-[acceptor protein]-L-lysine.</text>
        <dbReference type="EC" id="2.3.2.27"/>
    </reaction>
</comment>
<dbReference type="GO" id="GO:0034450">
    <property type="term" value="F:ubiquitin-ubiquitin ligase activity"/>
    <property type="evidence" value="ECO:0007669"/>
    <property type="project" value="InterPro"/>
</dbReference>
<dbReference type="EMBL" id="SWKV01000070">
    <property type="protein sequence ID" value="KAF3034234.1"/>
    <property type="molecule type" value="Genomic_DNA"/>
</dbReference>
<evidence type="ECO:0000256" key="6">
    <source>
        <dbReference type="ARBA" id="ARBA00022490"/>
    </source>
</evidence>
<evidence type="ECO:0000256" key="11">
    <source>
        <dbReference type="SAM" id="MobiDB-lite"/>
    </source>
</evidence>
<dbReference type="InterPro" id="IPR019474">
    <property type="entry name" value="Ub_conjug_fac_E4_core"/>
</dbReference>
<accession>A0A9P5BY62</accession>
<dbReference type="GO" id="GO:0006511">
    <property type="term" value="P:ubiquitin-dependent protein catabolic process"/>
    <property type="evidence" value="ECO:0007669"/>
    <property type="project" value="InterPro"/>
</dbReference>
<evidence type="ECO:0000256" key="5">
    <source>
        <dbReference type="ARBA" id="ARBA00007434"/>
    </source>
</evidence>
<comment type="pathway">
    <text evidence="4">Protein modification; protein ubiquitination.</text>
</comment>
<dbReference type="FunFam" id="3.30.40.10:FF:000055">
    <property type="entry name" value="Ubiquitin conjugation factor e4 a"/>
    <property type="match status" value="1"/>
</dbReference>
<dbReference type="GO" id="GO:0036503">
    <property type="term" value="P:ERAD pathway"/>
    <property type="evidence" value="ECO:0007669"/>
    <property type="project" value="InterPro"/>
</dbReference>
<evidence type="ECO:0000256" key="10">
    <source>
        <dbReference type="ARBA" id="ARBA00023242"/>
    </source>
</evidence>
<organism evidence="13 14">
    <name type="scientific">Didymella heteroderae</name>
    <dbReference type="NCBI Taxonomy" id="1769908"/>
    <lineage>
        <taxon>Eukaryota</taxon>
        <taxon>Fungi</taxon>
        <taxon>Dikarya</taxon>
        <taxon>Ascomycota</taxon>
        <taxon>Pezizomycotina</taxon>
        <taxon>Dothideomycetes</taxon>
        <taxon>Pleosporomycetidae</taxon>
        <taxon>Pleosporales</taxon>
        <taxon>Pleosporineae</taxon>
        <taxon>Didymellaceae</taxon>
        <taxon>Didymella</taxon>
    </lineage>
</organism>
<keyword evidence="7" id="KW-0808">Transferase</keyword>
<dbReference type="SMART" id="SM00504">
    <property type="entry name" value="Ubox"/>
    <property type="match status" value="1"/>
</dbReference>
<dbReference type="Gene3D" id="3.30.40.10">
    <property type="entry name" value="Zinc/RING finger domain, C3HC4 (zinc finger)"/>
    <property type="match status" value="1"/>
</dbReference>
<dbReference type="InterPro" id="IPR013083">
    <property type="entry name" value="Znf_RING/FYVE/PHD"/>
</dbReference>
<evidence type="ECO:0000256" key="3">
    <source>
        <dbReference type="ARBA" id="ARBA00004496"/>
    </source>
</evidence>
<dbReference type="OrthoDB" id="20295at2759"/>
<evidence type="ECO:0000313" key="14">
    <source>
        <dbReference type="Proteomes" id="UP000758155"/>
    </source>
</evidence>
<keyword evidence="9" id="KW-0697">Rotamase</keyword>
<evidence type="ECO:0000259" key="12">
    <source>
        <dbReference type="PROSITE" id="PS51698"/>
    </source>
</evidence>
<evidence type="ECO:0000256" key="4">
    <source>
        <dbReference type="ARBA" id="ARBA00004906"/>
    </source>
</evidence>
<protein>
    <recommendedName>
        <fullName evidence="12">U-box domain-containing protein</fullName>
    </recommendedName>
</protein>
<keyword evidence="10" id="KW-0539">Nucleus</keyword>
<keyword evidence="9" id="KW-0413">Isomerase</keyword>
<dbReference type="PANTHER" id="PTHR13931">
    <property type="entry name" value="UBIQUITINATION FACTOR E4"/>
    <property type="match status" value="1"/>
</dbReference>
<dbReference type="PANTHER" id="PTHR13931:SF2">
    <property type="entry name" value="UBIQUITIN CONJUGATION FACTOR E4 B"/>
    <property type="match status" value="1"/>
</dbReference>
<name>A0A9P5BY62_9PLEO</name>
<feature type="domain" description="U-box" evidence="12">
    <location>
        <begin position="1008"/>
        <end position="1082"/>
    </location>
</feature>
<comment type="caution">
    <text evidence="13">The sequence shown here is derived from an EMBL/GenBank/DDBJ whole genome shotgun (WGS) entry which is preliminary data.</text>
</comment>
<feature type="region of interest" description="Disordered" evidence="11">
    <location>
        <begin position="1"/>
        <end position="147"/>
    </location>
</feature>
<proteinExistence type="inferred from homology"/>
<dbReference type="AlphaFoldDB" id="A0A9P5BY62"/>
<feature type="compositionally biased region" description="Low complexity" evidence="11">
    <location>
        <begin position="61"/>
        <end position="78"/>
    </location>
</feature>
<dbReference type="GO" id="GO:0005737">
    <property type="term" value="C:cytoplasm"/>
    <property type="evidence" value="ECO:0007669"/>
    <property type="project" value="UniProtKB-SubCell"/>
</dbReference>